<dbReference type="RefSeq" id="WP_165183791.1">
    <property type="nucleotide sequence ID" value="NZ_JAAKZI010000064.1"/>
</dbReference>
<protein>
    <submittedName>
        <fullName evidence="2">Helix-turn-helix transcriptional regulator</fullName>
    </submittedName>
</protein>
<organism evidence="2 3">
    <name type="scientific">Arthrobacter silviterrae</name>
    <dbReference type="NCBI Taxonomy" id="2026658"/>
    <lineage>
        <taxon>Bacteria</taxon>
        <taxon>Bacillati</taxon>
        <taxon>Actinomycetota</taxon>
        <taxon>Actinomycetes</taxon>
        <taxon>Micrococcales</taxon>
        <taxon>Micrococcaceae</taxon>
        <taxon>Arthrobacter</taxon>
    </lineage>
</organism>
<name>A0ABX0DJG4_9MICC</name>
<dbReference type="SUPFAM" id="SSF47413">
    <property type="entry name" value="lambda repressor-like DNA-binding domains"/>
    <property type="match status" value="1"/>
</dbReference>
<dbReference type="InterPro" id="IPR001387">
    <property type="entry name" value="Cro/C1-type_HTH"/>
</dbReference>
<evidence type="ECO:0000313" key="3">
    <source>
        <dbReference type="Proteomes" id="UP000479226"/>
    </source>
</evidence>
<dbReference type="Pfam" id="PF01381">
    <property type="entry name" value="HTH_3"/>
    <property type="match status" value="1"/>
</dbReference>
<dbReference type="EMBL" id="JAAKZI010000064">
    <property type="protein sequence ID" value="NGN85585.1"/>
    <property type="molecule type" value="Genomic_DNA"/>
</dbReference>
<evidence type="ECO:0000259" key="1">
    <source>
        <dbReference type="PROSITE" id="PS50943"/>
    </source>
</evidence>
<feature type="domain" description="HTH cro/C1-type" evidence="1">
    <location>
        <begin position="22"/>
        <end position="56"/>
    </location>
</feature>
<dbReference type="InterPro" id="IPR010982">
    <property type="entry name" value="Lambda_DNA-bd_dom_sf"/>
</dbReference>
<dbReference type="SMART" id="SM00530">
    <property type="entry name" value="HTH_XRE"/>
    <property type="match status" value="1"/>
</dbReference>
<dbReference type="CDD" id="cd00093">
    <property type="entry name" value="HTH_XRE"/>
    <property type="match status" value="1"/>
</dbReference>
<evidence type="ECO:0000313" key="2">
    <source>
        <dbReference type="EMBL" id="NGN85585.1"/>
    </source>
</evidence>
<proteinExistence type="predicted"/>
<reference evidence="2 3" key="1">
    <citation type="submission" date="2020-02" db="EMBL/GenBank/DDBJ databases">
        <title>Genome sequence of the type strain DSM 27180 of Arthrobacter silviterrae.</title>
        <authorList>
            <person name="Gao J."/>
            <person name="Sun J."/>
        </authorList>
    </citation>
    <scope>NUCLEOTIDE SEQUENCE [LARGE SCALE GENOMIC DNA]</scope>
    <source>
        <strain evidence="2 3">DSM 27180</strain>
    </source>
</reference>
<gene>
    <name evidence="2" type="ORF">G6N77_19270</name>
</gene>
<dbReference type="PROSITE" id="PS50943">
    <property type="entry name" value="HTH_CROC1"/>
    <property type="match status" value="1"/>
</dbReference>
<keyword evidence="3" id="KW-1185">Reference proteome</keyword>
<accession>A0ABX0DJG4</accession>
<dbReference type="Proteomes" id="UP000479226">
    <property type="component" value="Unassembled WGS sequence"/>
</dbReference>
<sequence length="97" mass="10718">MPPSYSREVEFHRALAQLLCDLRIEAHVSQGALSAELGIDQAAVSRVESGQRRLTVAETFSWFEALGLDLGGMSDRLLALWAEHGERPPSLWTEPDA</sequence>
<comment type="caution">
    <text evidence="2">The sequence shown here is derived from an EMBL/GenBank/DDBJ whole genome shotgun (WGS) entry which is preliminary data.</text>
</comment>
<dbReference type="Gene3D" id="1.10.260.40">
    <property type="entry name" value="lambda repressor-like DNA-binding domains"/>
    <property type="match status" value="1"/>
</dbReference>